<dbReference type="SUPFAM" id="SSF53756">
    <property type="entry name" value="UDP-Glycosyltransferase/glycogen phosphorylase"/>
    <property type="match status" value="1"/>
</dbReference>
<evidence type="ECO:0000256" key="8">
    <source>
        <dbReference type="ARBA" id="ARBA00023277"/>
    </source>
</evidence>
<evidence type="ECO:0000256" key="7">
    <source>
        <dbReference type="ARBA" id="ARBA00022898"/>
    </source>
</evidence>
<keyword evidence="6" id="KW-0808">Transferase</keyword>
<reference evidence="10 11" key="1">
    <citation type="journal article" date="2019" name="Nat. Microbiol.">
        <title>Mediterranean grassland soil C-N compound turnover is dependent on rainfall and depth, and is mediated by genomically divergent microorganisms.</title>
        <authorList>
            <person name="Diamond S."/>
            <person name="Andeer P.F."/>
            <person name="Li Z."/>
            <person name="Crits-Christoph A."/>
            <person name="Burstein D."/>
            <person name="Anantharaman K."/>
            <person name="Lane K.R."/>
            <person name="Thomas B.C."/>
            <person name="Pan C."/>
            <person name="Northen T.R."/>
            <person name="Banfield J.F."/>
        </authorList>
    </citation>
    <scope>NUCLEOTIDE SEQUENCE [LARGE SCALE GENOMIC DNA]</scope>
    <source>
        <strain evidence="10">WS_10</strain>
    </source>
</reference>
<proteinExistence type="inferred from homology"/>
<comment type="catalytic activity">
    <reaction evidence="1">
        <text>[(1-&gt;4)-alpha-D-glucosyl](n) + phosphate = [(1-&gt;4)-alpha-D-glucosyl](n-1) + alpha-D-glucose 1-phosphate</text>
        <dbReference type="Rhea" id="RHEA:41732"/>
        <dbReference type="Rhea" id="RHEA-COMP:9584"/>
        <dbReference type="Rhea" id="RHEA-COMP:9586"/>
        <dbReference type="ChEBI" id="CHEBI:15444"/>
        <dbReference type="ChEBI" id="CHEBI:43474"/>
        <dbReference type="ChEBI" id="CHEBI:58601"/>
        <dbReference type="EC" id="2.4.1.1"/>
    </reaction>
</comment>
<dbReference type="GO" id="GO:0008184">
    <property type="term" value="F:glycogen phosphorylase activity"/>
    <property type="evidence" value="ECO:0007669"/>
    <property type="project" value="InterPro"/>
</dbReference>
<comment type="function">
    <text evidence="9">Phosphorylase is an important allosteric enzyme in carbohydrate metabolism. Enzymes from different sources differ in their regulatory mechanisms and in their natural substrates. However, all known phosphorylases share catalytic and structural properties.</text>
</comment>
<comment type="caution">
    <text evidence="10">The sequence shown here is derived from an EMBL/GenBank/DDBJ whole genome shotgun (WGS) entry which is preliminary data.</text>
</comment>
<dbReference type="PANTHER" id="PTHR42655:SF1">
    <property type="entry name" value="GLYCOGEN PHOSPHORYLASE"/>
    <property type="match status" value="1"/>
</dbReference>
<dbReference type="EMBL" id="VBPA01000105">
    <property type="protein sequence ID" value="TMQ71739.1"/>
    <property type="molecule type" value="Genomic_DNA"/>
</dbReference>
<keyword evidence="8" id="KW-0119">Carbohydrate metabolism</keyword>
<dbReference type="GO" id="GO:0030170">
    <property type="term" value="F:pyridoxal phosphate binding"/>
    <property type="evidence" value="ECO:0007669"/>
    <property type="project" value="InterPro"/>
</dbReference>
<evidence type="ECO:0000256" key="5">
    <source>
        <dbReference type="ARBA" id="ARBA00022676"/>
    </source>
</evidence>
<dbReference type="GO" id="GO:0005975">
    <property type="term" value="P:carbohydrate metabolic process"/>
    <property type="evidence" value="ECO:0007669"/>
    <property type="project" value="InterPro"/>
</dbReference>
<evidence type="ECO:0000256" key="6">
    <source>
        <dbReference type="ARBA" id="ARBA00022679"/>
    </source>
</evidence>
<dbReference type="Pfam" id="PF00343">
    <property type="entry name" value="Phosphorylase"/>
    <property type="match status" value="1"/>
</dbReference>
<comment type="similarity">
    <text evidence="3">Belongs to the glycogen phosphorylase family.</text>
</comment>
<dbReference type="EC" id="2.4.1.1" evidence="4"/>
<dbReference type="InterPro" id="IPR052182">
    <property type="entry name" value="Glycogen/Maltodextrin_Phosph"/>
</dbReference>
<accession>A0A538U7Q4</accession>
<dbReference type="PANTHER" id="PTHR42655">
    <property type="entry name" value="GLYCOGEN PHOSPHORYLASE"/>
    <property type="match status" value="1"/>
</dbReference>
<organism evidence="10 11">
    <name type="scientific">Eiseniibacteriota bacterium</name>
    <dbReference type="NCBI Taxonomy" id="2212470"/>
    <lineage>
        <taxon>Bacteria</taxon>
        <taxon>Candidatus Eiseniibacteriota</taxon>
    </lineage>
</organism>
<evidence type="ECO:0000256" key="4">
    <source>
        <dbReference type="ARBA" id="ARBA00012591"/>
    </source>
</evidence>
<dbReference type="Proteomes" id="UP000319836">
    <property type="component" value="Unassembled WGS sequence"/>
</dbReference>
<keyword evidence="5" id="KW-0328">Glycosyltransferase</keyword>
<dbReference type="NCBIfam" id="TIGR02094">
    <property type="entry name" value="more_P_ylases"/>
    <property type="match status" value="2"/>
</dbReference>
<dbReference type="InterPro" id="IPR000811">
    <property type="entry name" value="Glyco_trans_35"/>
</dbReference>
<dbReference type="PROSITE" id="PS00102">
    <property type="entry name" value="PHOSPHORYLASE"/>
    <property type="match status" value="1"/>
</dbReference>
<keyword evidence="7" id="KW-0663">Pyridoxal phosphate</keyword>
<dbReference type="InterPro" id="IPR035090">
    <property type="entry name" value="Pyridoxal_P_attach_site"/>
</dbReference>
<protein>
    <recommendedName>
        <fullName evidence="4">glycogen phosphorylase</fullName>
        <ecNumber evidence="4">2.4.1.1</ecNumber>
    </recommendedName>
</protein>
<gene>
    <name evidence="10" type="primary">glgP</name>
    <name evidence="10" type="ORF">E6K80_04710</name>
</gene>
<evidence type="ECO:0000256" key="3">
    <source>
        <dbReference type="ARBA" id="ARBA00006047"/>
    </source>
</evidence>
<name>A0A538U7Q4_UNCEI</name>
<comment type="cofactor">
    <cofactor evidence="2">
        <name>pyridoxal 5'-phosphate</name>
        <dbReference type="ChEBI" id="CHEBI:597326"/>
    </cofactor>
</comment>
<evidence type="ECO:0000313" key="10">
    <source>
        <dbReference type="EMBL" id="TMQ71739.1"/>
    </source>
</evidence>
<evidence type="ECO:0000256" key="1">
    <source>
        <dbReference type="ARBA" id="ARBA00001275"/>
    </source>
</evidence>
<dbReference type="Gene3D" id="3.40.50.2000">
    <property type="entry name" value="Glycogen Phosphorylase B"/>
    <property type="match status" value="3"/>
</dbReference>
<evidence type="ECO:0000256" key="2">
    <source>
        <dbReference type="ARBA" id="ARBA00001933"/>
    </source>
</evidence>
<evidence type="ECO:0000313" key="11">
    <source>
        <dbReference type="Proteomes" id="UP000319836"/>
    </source>
</evidence>
<sequence>MPRRVVAYFCMEYGLDESFPIYSGGLGVLAGDFIKSAHDLELPVVAVGLCWEGGYGVQRIGENGQPVYEYPQIDRSFLQDTGVRARVRVRGVEVHCSVHVTERFGNVPLYMLQPFRSEHRWITRRLYEAGTDVRIAQEMLLGIGGVRALNWLGFDVSTYHFNEGHAVFAGVEMVAERMAGGMTFPDAWADTRRRIVFTTHTPVPAGNEAHDLGNLRREGACLELSDAEMRALGGDPFNMTIAGLRLAHRANAVSALHGETARAMWAEVENAAPILSITNGVHAPTWQSPSIRDAVRDVPGLREARSAMRQDLAAAVAKRSSAPLDPRALVIGVARRAAAYKRSDLILRDEDRLRALLDAHPVQIVFAGKAHPDDASGQAIVARLARAQQEHPGRVWFLENYDLALARCLTRGCDVWLNHPIRPLEACGTSGMKAALNGVLNLSVLDGWWAEACEHGVNGWAIGGEHSDPGHDLESLFAVLEGEVLPAWSEPDRWTAMMRASIDTAERRFTSDRMVREYFERLYPEPTAD</sequence>
<dbReference type="AlphaFoldDB" id="A0A538U7Q4"/>
<dbReference type="InterPro" id="IPR011834">
    <property type="entry name" value="Agluc_phsphrylas"/>
</dbReference>
<evidence type="ECO:0000256" key="9">
    <source>
        <dbReference type="ARBA" id="ARBA00025174"/>
    </source>
</evidence>